<evidence type="ECO:0000256" key="23">
    <source>
        <dbReference type="ARBA" id="ARBA00047871"/>
    </source>
</evidence>
<evidence type="ECO:0000256" key="29">
    <source>
        <dbReference type="ARBA" id="ARBA00048591"/>
    </source>
</evidence>
<evidence type="ECO:0000256" key="28">
    <source>
        <dbReference type="ARBA" id="ARBA00048387"/>
    </source>
</evidence>
<evidence type="ECO:0000256" key="24">
    <source>
        <dbReference type="ARBA" id="ARBA00047878"/>
    </source>
</evidence>
<comment type="catalytic activity">
    <reaction evidence="32">
        <text>13,14-dihydro-15-oxo-prostaglandin E1 + NADP(+) = 15-oxoprostaglandin E1 + NADPH + H(+)</text>
        <dbReference type="Rhea" id="RHEA:50584"/>
        <dbReference type="ChEBI" id="CHEBI:15378"/>
        <dbReference type="ChEBI" id="CHEBI:57401"/>
        <dbReference type="ChEBI" id="CHEBI:57783"/>
        <dbReference type="ChEBI" id="CHEBI:58349"/>
        <dbReference type="ChEBI" id="CHEBI:133408"/>
    </reaction>
    <physiologicalReaction direction="right-to-left" evidence="32">
        <dbReference type="Rhea" id="RHEA:50586"/>
    </physiologicalReaction>
</comment>
<evidence type="ECO:0000256" key="14">
    <source>
        <dbReference type="ARBA" id="ARBA00023098"/>
    </source>
</evidence>
<comment type="catalytic activity">
    <reaction evidence="28">
        <text>4-hydroxynonanal + NADP(+) = (E)-4-hydroxynon-2-enal + NADPH + H(+)</text>
        <dbReference type="Rhea" id="RHEA:64736"/>
        <dbReference type="ChEBI" id="CHEBI:15378"/>
        <dbReference type="ChEBI" id="CHEBI:57783"/>
        <dbReference type="ChEBI" id="CHEBI:58349"/>
        <dbReference type="ChEBI" id="CHEBI:58968"/>
        <dbReference type="ChEBI" id="CHEBI:156112"/>
    </reaction>
    <physiologicalReaction direction="right-to-left" evidence="28">
        <dbReference type="Rhea" id="RHEA:64738"/>
    </physiologicalReaction>
</comment>
<keyword evidence="15" id="KW-0379">Hydroxylation</keyword>
<evidence type="ECO:0000256" key="8">
    <source>
        <dbReference type="ARBA" id="ARBA00022501"/>
    </source>
</evidence>
<dbReference type="InterPro" id="IPR045010">
    <property type="entry name" value="MDR_fam"/>
</dbReference>
<keyword evidence="37" id="KW-1185">Reference proteome</keyword>
<keyword evidence="7" id="KW-0963">Cytoplasm</keyword>
<organism evidence="36 37">
    <name type="scientific">Ignelater luminosus</name>
    <name type="common">Cucubano</name>
    <name type="synonym">Pyrophorus luminosus</name>
    <dbReference type="NCBI Taxonomy" id="2038154"/>
    <lineage>
        <taxon>Eukaryota</taxon>
        <taxon>Metazoa</taxon>
        <taxon>Ecdysozoa</taxon>
        <taxon>Arthropoda</taxon>
        <taxon>Hexapoda</taxon>
        <taxon>Insecta</taxon>
        <taxon>Pterygota</taxon>
        <taxon>Neoptera</taxon>
        <taxon>Endopterygota</taxon>
        <taxon>Coleoptera</taxon>
        <taxon>Polyphaga</taxon>
        <taxon>Elateriformia</taxon>
        <taxon>Elateroidea</taxon>
        <taxon>Elateridae</taxon>
        <taxon>Agrypninae</taxon>
        <taxon>Pyrophorini</taxon>
        <taxon>Ignelater</taxon>
    </lineage>
</organism>
<evidence type="ECO:0000256" key="21">
    <source>
        <dbReference type="ARBA" id="ARBA00047617"/>
    </source>
</evidence>
<dbReference type="InterPro" id="IPR036291">
    <property type="entry name" value="NAD(P)-bd_dom_sf"/>
</dbReference>
<dbReference type="Pfam" id="PF00107">
    <property type="entry name" value="ADH_zinc_N"/>
    <property type="match status" value="1"/>
</dbReference>
<evidence type="ECO:0000256" key="9">
    <source>
        <dbReference type="ARBA" id="ARBA00022553"/>
    </source>
</evidence>
<comment type="catalytic activity">
    <reaction evidence="29">
        <text>20-hydroxy-leukotriene B4 + NADP(+) = 12-oxo-20-hydroxy-leukotriene B4 + NADPH + H(+)</text>
        <dbReference type="Rhea" id="RHEA:51208"/>
        <dbReference type="ChEBI" id="CHEBI:15378"/>
        <dbReference type="ChEBI" id="CHEBI:57460"/>
        <dbReference type="ChEBI" id="CHEBI:57783"/>
        <dbReference type="ChEBI" id="CHEBI:58349"/>
        <dbReference type="ChEBI" id="CHEBI:133346"/>
    </reaction>
    <physiologicalReaction direction="left-to-right" evidence="29">
        <dbReference type="Rhea" id="RHEA:51209"/>
    </physiologicalReaction>
</comment>
<proteinExistence type="inferred from homology"/>
<dbReference type="Pfam" id="PF16884">
    <property type="entry name" value="ADH_N_2"/>
    <property type="match status" value="1"/>
</dbReference>
<evidence type="ECO:0000256" key="5">
    <source>
        <dbReference type="ARBA" id="ARBA00012410"/>
    </source>
</evidence>
<comment type="catalytic activity">
    <reaction evidence="21">
        <text>decanal + NADP(+) = (2E)-decenal + NADPH + H(+)</text>
        <dbReference type="Rhea" id="RHEA:50612"/>
        <dbReference type="ChEBI" id="CHEBI:15378"/>
        <dbReference type="ChEBI" id="CHEBI:31457"/>
        <dbReference type="ChEBI" id="CHEBI:57783"/>
        <dbReference type="ChEBI" id="CHEBI:58349"/>
        <dbReference type="ChEBI" id="CHEBI:133455"/>
    </reaction>
    <physiologicalReaction direction="right-to-left" evidence="21">
        <dbReference type="Rhea" id="RHEA:50614"/>
    </physiologicalReaction>
</comment>
<evidence type="ECO:0000256" key="27">
    <source>
        <dbReference type="ARBA" id="ARBA00048290"/>
    </source>
</evidence>
<evidence type="ECO:0000256" key="15">
    <source>
        <dbReference type="ARBA" id="ARBA00023278"/>
    </source>
</evidence>
<comment type="catalytic activity">
    <reaction evidence="20">
        <text>octanal + NADP(+) = (2E)-octenal + NADPH + H(+)</text>
        <dbReference type="Rhea" id="RHEA:50780"/>
        <dbReference type="ChEBI" id="CHEBI:15378"/>
        <dbReference type="ChEBI" id="CHEBI:17935"/>
        <dbReference type="ChEBI" id="CHEBI:57783"/>
        <dbReference type="ChEBI" id="CHEBI:58349"/>
        <dbReference type="ChEBI" id="CHEBI:61748"/>
    </reaction>
    <physiologicalReaction direction="right-to-left" evidence="20">
        <dbReference type="Rhea" id="RHEA:50782"/>
    </physiologicalReaction>
</comment>
<evidence type="ECO:0000313" key="37">
    <source>
        <dbReference type="Proteomes" id="UP000801492"/>
    </source>
</evidence>
<dbReference type="EC" id="1.3.1.74" evidence="5"/>
<dbReference type="Gene3D" id="3.40.50.720">
    <property type="entry name" value="NAD(P)-binding Rossmann-like Domain"/>
    <property type="match status" value="1"/>
</dbReference>
<dbReference type="InterPro" id="IPR013149">
    <property type="entry name" value="ADH-like_C"/>
</dbReference>
<protein>
    <recommendedName>
        <fullName evidence="6">Prostaglandin reductase 1</fullName>
        <ecNumber evidence="4">1.3.1.48</ecNumber>
        <ecNumber evidence="5">1.3.1.74</ecNumber>
    </recommendedName>
    <alternativeName>
        <fullName evidence="19">15-oxoprostaglandin 13-reductase</fullName>
    </alternativeName>
    <alternativeName>
        <fullName evidence="17">Dithiolethione-inducible gene 1 protein</fullName>
    </alternativeName>
    <alternativeName>
        <fullName evidence="16">Leukotriene B4 12-hydroxydehydrogenase</fullName>
    </alternativeName>
    <alternativeName>
        <fullName evidence="18">NAD(P)H-dependent alkenal/one oxidoreductase</fullName>
    </alternativeName>
</protein>
<comment type="catalytic activity">
    <reaction evidence="30">
        <text>6-trans-leukotriene B4 + NADP(+) = 12-oxo-(5S)-hydroxy-(6E,8E,10E,14Z)-eicosatetraenoate + NADPH + H(+)</text>
        <dbReference type="Rhea" id="RHEA:51204"/>
        <dbReference type="ChEBI" id="CHEBI:15378"/>
        <dbReference type="ChEBI" id="CHEBI:57783"/>
        <dbReference type="ChEBI" id="CHEBI:58349"/>
        <dbReference type="ChEBI" id="CHEBI:90723"/>
        <dbReference type="ChEBI" id="CHEBI:133974"/>
    </reaction>
    <physiologicalReaction direction="left-to-right" evidence="30">
        <dbReference type="Rhea" id="RHEA:51205"/>
    </physiologicalReaction>
</comment>
<accession>A0A8K0GHM9</accession>
<dbReference type="InterPro" id="IPR020843">
    <property type="entry name" value="ER"/>
</dbReference>
<evidence type="ECO:0000256" key="34">
    <source>
        <dbReference type="ARBA" id="ARBA00049368"/>
    </source>
</evidence>
<dbReference type="EMBL" id="VTPC01002345">
    <property type="protein sequence ID" value="KAF2900194.1"/>
    <property type="molecule type" value="Genomic_DNA"/>
</dbReference>
<evidence type="ECO:0000256" key="16">
    <source>
        <dbReference type="ARBA" id="ARBA00031851"/>
    </source>
</evidence>
<evidence type="ECO:0000256" key="26">
    <source>
        <dbReference type="ARBA" id="ARBA00048066"/>
    </source>
</evidence>
<dbReference type="InterPro" id="IPR011032">
    <property type="entry name" value="GroES-like_sf"/>
</dbReference>
<dbReference type="GO" id="GO:0006693">
    <property type="term" value="P:prostaglandin metabolic process"/>
    <property type="evidence" value="ECO:0007669"/>
    <property type="project" value="UniProtKB-KW"/>
</dbReference>
<dbReference type="GO" id="GO:0047522">
    <property type="term" value="F:15-oxoprostaglandin 13-reductase [NAD(P)+] activity"/>
    <property type="evidence" value="ECO:0007669"/>
    <property type="project" value="UniProtKB-EC"/>
</dbReference>
<evidence type="ECO:0000256" key="20">
    <source>
        <dbReference type="ARBA" id="ARBA00047461"/>
    </source>
</evidence>
<keyword evidence="14" id="KW-0443">Lipid metabolism</keyword>
<dbReference type="EC" id="1.3.1.48" evidence="4"/>
<feature type="domain" description="Enoyl reductase (ER)" evidence="35">
    <location>
        <begin position="30"/>
        <end position="348"/>
    </location>
</feature>
<evidence type="ECO:0000256" key="7">
    <source>
        <dbReference type="ARBA" id="ARBA00022490"/>
    </source>
</evidence>
<dbReference type="InterPro" id="IPR041694">
    <property type="entry name" value="ADH_N_2"/>
</dbReference>
<evidence type="ECO:0000256" key="1">
    <source>
        <dbReference type="ARBA" id="ARBA00004496"/>
    </source>
</evidence>
<dbReference type="CDD" id="cd08294">
    <property type="entry name" value="leukotriene_B4_DH_like"/>
    <property type="match status" value="1"/>
</dbReference>
<comment type="catalytic activity">
    <reaction evidence="34">
        <text>hexanal + NADP(+) = (E)-hex-2-enal + NADPH + H(+)</text>
        <dbReference type="Rhea" id="RHEA:50776"/>
        <dbReference type="ChEBI" id="CHEBI:15378"/>
        <dbReference type="ChEBI" id="CHEBI:28913"/>
        <dbReference type="ChEBI" id="CHEBI:57783"/>
        <dbReference type="ChEBI" id="CHEBI:58349"/>
        <dbReference type="ChEBI" id="CHEBI:88528"/>
    </reaction>
    <physiologicalReaction direction="right-to-left" evidence="34">
        <dbReference type="Rhea" id="RHEA:50778"/>
    </physiologicalReaction>
</comment>
<evidence type="ECO:0000256" key="13">
    <source>
        <dbReference type="ARBA" id="ARBA00023002"/>
    </source>
</evidence>
<dbReference type="InterPro" id="IPR014190">
    <property type="entry name" value="PTGR1"/>
</dbReference>
<dbReference type="Gene3D" id="3.90.180.10">
    <property type="entry name" value="Medium-chain alcohol dehydrogenases, catalytic domain"/>
    <property type="match status" value="1"/>
</dbReference>
<dbReference type="Proteomes" id="UP000801492">
    <property type="component" value="Unassembled WGS sequence"/>
</dbReference>
<comment type="subcellular location">
    <subcellularLocation>
        <location evidence="1">Cytoplasm</location>
    </subcellularLocation>
</comment>
<evidence type="ECO:0000256" key="22">
    <source>
        <dbReference type="ARBA" id="ARBA00047742"/>
    </source>
</evidence>
<dbReference type="OrthoDB" id="809632at2759"/>
<evidence type="ECO:0000256" key="6">
    <source>
        <dbReference type="ARBA" id="ARBA00020651"/>
    </source>
</evidence>
<keyword evidence="10" id="KW-0276">Fatty acid metabolism</keyword>
<sequence length="350" mass="38830">MKNGNYLRKLSKMVVARKYVLAKHFEGAPKESDLKIVEEELPPLKDGEFLAEAVYLSVDPYMRAYAYKLPLGETMVGTQIAKITESKNKNFPAGKYVVGKFDWRTHTISTGDTGTNQGPASHPPYIVPDFGELPLSYALGVLGMPGTTAYFGFLEICQPKPGETVIITAAAGAVGSIVGQIAKIKGCRVIGVTGSNEKGQYLMDNFGFDGYVNYKCDDIEQQLEKVAPEGIDCYFDNVAGEISSKIIKYMKMFGRISVCGSISSYNTNVNTPPKVSCVQLHMLRKQLRMQGFQNYLFYNRSFEGINQNLQWVKEGKLKYTETVTQGFENMTKAFIEMLEGKNIGKAIVKV</sequence>
<dbReference type="PANTHER" id="PTHR43205">
    <property type="entry name" value="PROSTAGLANDIN REDUCTASE"/>
    <property type="match status" value="1"/>
</dbReference>
<dbReference type="GO" id="GO:0005737">
    <property type="term" value="C:cytoplasm"/>
    <property type="evidence" value="ECO:0007669"/>
    <property type="project" value="UniProtKB-SubCell"/>
</dbReference>
<comment type="catalytic activity">
    <reaction evidence="24">
        <text>13,14-dihydro-15-oxo-prostaglandin F1alpha + NADP(+) = 15-oxoprostaglandin F1alpha + NADPH + H(+)</text>
        <dbReference type="Rhea" id="RHEA:50592"/>
        <dbReference type="ChEBI" id="CHEBI:15378"/>
        <dbReference type="ChEBI" id="CHEBI:57783"/>
        <dbReference type="ChEBI" id="CHEBI:58349"/>
        <dbReference type="ChEBI" id="CHEBI:79072"/>
        <dbReference type="ChEBI" id="CHEBI:133411"/>
    </reaction>
    <physiologicalReaction direction="right-to-left" evidence="24">
        <dbReference type="Rhea" id="RHEA:50594"/>
    </physiologicalReaction>
</comment>
<comment type="subunit">
    <text evidence="3">Monomer or homodimer.</text>
</comment>
<dbReference type="SUPFAM" id="SSF50129">
    <property type="entry name" value="GroES-like"/>
    <property type="match status" value="2"/>
</dbReference>
<keyword evidence="9" id="KW-0597">Phosphoprotein</keyword>
<comment type="catalytic activity">
    <reaction evidence="33">
        <text>an n-alkanal + NADP(+) = an alk-2-enal + NADPH + H(+)</text>
        <dbReference type="Rhea" id="RHEA:13737"/>
        <dbReference type="ChEBI" id="CHEBI:12834"/>
        <dbReference type="ChEBI" id="CHEBI:13757"/>
        <dbReference type="ChEBI" id="CHEBI:15378"/>
        <dbReference type="ChEBI" id="CHEBI:57783"/>
        <dbReference type="ChEBI" id="CHEBI:58349"/>
        <dbReference type="EC" id="1.3.1.74"/>
    </reaction>
    <physiologicalReaction direction="right-to-left" evidence="33">
        <dbReference type="Rhea" id="RHEA:13739"/>
    </physiologicalReaction>
</comment>
<dbReference type="FunFam" id="3.40.50.720:FF:000121">
    <property type="entry name" value="Prostaglandin reductase 2"/>
    <property type="match status" value="1"/>
</dbReference>
<keyword evidence="12" id="KW-0007">Acetylation</keyword>
<evidence type="ECO:0000256" key="3">
    <source>
        <dbReference type="ARBA" id="ARBA00011852"/>
    </source>
</evidence>
<evidence type="ECO:0000256" key="30">
    <source>
        <dbReference type="ARBA" id="ARBA00048953"/>
    </source>
</evidence>
<evidence type="ECO:0000256" key="17">
    <source>
        <dbReference type="ARBA" id="ARBA00032255"/>
    </source>
</evidence>
<keyword evidence="8" id="KW-0644">Prostaglandin metabolism</keyword>
<comment type="catalytic activity">
    <reaction evidence="31">
        <text>(5S,12S)-dihydroxy-(6E,10E,12E,14Z)-eicosatetraenoate + NADP(+) = 12-oxo-(5S)-hydroxy-(6E,8E,10E,14Z)-eicosatetraenoate + NADPH + H(+)</text>
        <dbReference type="Rhea" id="RHEA:51212"/>
        <dbReference type="ChEBI" id="CHEBI:15378"/>
        <dbReference type="ChEBI" id="CHEBI:57783"/>
        <dbReference type="ChEBI" id="CHEBI:58349"/>
        <dbReference type="ChEBI" id="CHEBI:133974"/>
        <dbReference type="ChEBI" id="CHEBI:133975"/>
    </reaction>
    <physiologicalReaction direction="left-to-right" evidence="31">
        <dbReference type="Rhea" id="RHEA:51213"/>
    </physiologicalReaction>
</comment>
<dbReference type="GO" id="GO:0032440">
    <property type="term" value="F:2-alkenal reductase [NAD(P)H] activity"/>
    <property type="evidence" value="ECO:0007669"/>
    <property type="project" value="UniProtKB-EC"/>
</dbReference>
<comment type="catalytic activity">
    <reaction evidence="25">
        <text>dodecanal + NADP(+) = (2E)-dodecenal + NADPH + H(+)</text>
        <dbReference type="Rhea" id="RHEA:50784"/>
        <dbReference type="ChEBI" id="CHEBI:15378"/>
        <dbReference type="ChEBI" id="CHEBI:27836"/>
        <dbReference type="ChEBI" id="CHEBI:57783"/>
        <dbReference type="ChEBI" id="CHEBI:58349"/>
        <dbReference type="ChEBI" id="CHEBI:133741"/>
    </reaction>
    <physiologicalReaction direction="right-to-left" evidence="25">
        <dbReference type="Rhea" id="RHEA:50786"/>
    </physiologicalReaction>
</comment>
<dbReference type="PANTHER" id="PTHR43205:SF7">
    <property type="entry name" value="PROSTAGLANDIN REDUCTASE 1"/>
    <property type="match status" value="1"/>
</dbReference>
<evidence type="ECO:0000256" key="12">
    <source>
        <dbReference type="ARBA" id="ARBA00022990"/>
    </source>
</evidence>
<evidence type="ECO:0000256" key="31">
    <source>
        <dbReference type="ARBA" id="ARBA00049068"/>
    </source>
</evidence>
<dbReference type="SUPFAM" id="SSF51735">
    <property type="entry name" value="NAD(P)-binding Rossmann-fold domains"/>
    <property type="match status" value="1"/>
</dbReference>
<dbReference type="SMART" id="SM00829">
    <property type="entry name" value="PKS_ER"/>
    <property type="match status" value="1"/>
</dbReference>
<comment type="catalytic activity">
    <reaction evidence="22">
        <text>pentan-2-one + NADP(+) = (E)-pent-3-en-2-one + NADPH + H(+)</text>
        <dbReference type="Rhea" id="RHEA:50788"/>
        <dbReference type="ChEBI" id="CHEBI:15378"/>
        <dbReference type="ChEBI" id="CHEBI:16472"/>
        <dbReference type="ChEBI" id="CHEBI:57783"/>
        <dbReference type="ChEBI" id="CHEBI:58349"/>
        <dbReference type="ChEBI" id="CHEBI:145276"/>
    </reaction>
    <physiologicalReaction direction="right-to-left" evidence="22">
        <dbReference type="Rhea" id="RHEA:50790"/>
    </physiologicalReaction>
</comment>
<comment type="caution">
    <text evidence="36">The sequence shown here is derived from an EMBL/GenBank/DDBJ whole genome shotgun (WGS) entry which is preliminary data.</text>
</comment>
<comment type="similarity">
    <text evidence="2">Belongs to the NADP-dependent oxidoreductase L4BD family.</text>
</comment>
<evidence type="ECO:0000256" key="11">
    <source>
        <dbReference type="ARBA" id="ARBA00022857"/>
    </source>
</evidence>
<evidence type="ECO:0000256" key="19">
    <source>
        <dbReference type="ARBA" id="ARBA00033119"/>
    </source>
</evidence>
<evidence type="ECO:0000256" key="10">
    <source>
        <dbReference type="ARBA" id="ARBA00022832"/>
    </source>
</evidence>
<comment type="catalytic activity">
    <reaction evidence="27">
        <text>13,14-dihydro-15-oxo-PGF2alpha + NADP(+) = 15-oxoprostaglandin F2alpha + NADPH + H(+)</text>
        <dbReference type="Rhea" id="RHEA:50588"/>
        <dbReference type="ChEBI" id="CHEBI:15378"/>
        <dbReference type="ChEBI" id="CHEBI:57783"/>
        <dbReference type="ChEBI" id="CHEBI:58349"/>
        <dbReference type="ChEBI" id="CHEBI:133374"/>
        <dbReference type="ChEBI" id="CHEBI:133409"/>
    </reaction>
    <physiologicalReaction direction="right-to-left" evidence="27">
        <dbReference type="Rhea" id="RHEA:50590"/>
    </physiologicalReaction>
</comment>
<comment type="catalytic activity">
    <reaction evidence="26">
        <text>nonan-2-one + NADP(+) = (3E)-nonen-2-one + NADPH + H(+)</text>
        <dbReference type="Rhea" id="RHEA:50616"/>
        <dbReference type="ChEBI" id="CHEBI:15378"/>
        <dbReference type="ChEBI" id="CHEBI:57783"/>
        <dbReference type="ChEBI" id="CHEBI:58349"/>
        <dbReference type="ChEBI" id="CHEBI:77927"/>
        <dbReference type="ChEBI" id="CHEBI:133457"/>
    </reaction>
    <physiologicalReaction direction="right-to-left" evidence="26">
        <dbReference type="Rhea" id="RHEA:50618"/>
    </physiologicalReaction>
</comment>
<reference evidence="36" key="1">
    <citation type="submission" date="2019-08" db="EMBL/GenBank/DDBJ databases">
        <title>The genome of the North American firefly Photinus pyralis.</title>
        <authorList>
            <consortium name="Photinus pyralis genome working group"/>
            <person name="Fallon T.R."/>
            <person name="Sander Lower S.E."/>
            <person name="Weng J.-K."/>
        </authorList>
    </citation>
    <scope>NUCLEOTIDE SEQUENCE</scope>
    <source>
        <strain evidence="36">TRF0915ILg1</strain>
        <tissue evidence="36">Whole body</tissue>
    </source>
</reference>
<evidence type="ECO:0000313" key="36">
    <source>
        <dbReference type="EMBL" id="KAF2900194.1"/>
    </source>
</evidence>
<keyword evidence="13" id="KW-0560">Oxidoreductase</keyword>
<evidence type="ECO:0000256" key="32">
    <source>
        <dbReference type="ARBA" id="ARBA00049070"/>
    </source>
</evidence>
<gene>
    <name evidence="36" type="ORF">ILUMI_05989</name>
</gene>
<keyword evidence="11" id="KW-0521">NADP</keyword>
<evidence type="ECO:0000256" key="2">
    <source>
        <dbReference type="ARBA" id="ARBA00010460"/>
    </source>
</evidence>
<evidence type="ECO:0000256" key="25">
    <source>
        <dbReference type="ARBA" id="ARBA00047903"/>
    </source>
</evidence>
<dbReference type="AlphaFoldDB" id="A0A8K0GHM9"/>
<comment type="catalytic activity">
    <reaction evidence="23">
        <text>leukotriene B4 + NADP(+) = 12-oxo-leukotriene B4 + NADPH + H(+)</text>
        <dbReference type="Rhea" id="RHEA:50608"/>
        <dbReference type="ChEBI" id="CHEBI:15378"/>
        <dbReference type="ChEBI" id="CHEBI:57461"/>
        <dbReference type="ChEBI" id="CHEBI:57783"/>
        <dbReference type="ChEBI" id="CHEBI:58349"/>
        <dbReference type="ChEBI" id="CHEBI:133309"/>
    </reaction>
    <physiologicalReaction direction="left-to-right" evidence="23">
        <dbReference type="Rhea" id="RHEA:50609"/>
    </physiologicalReaction>
</comment>
<name>A0A8K0GHM9_IGNLU</name>
<evidence type="ECO:0000256" key="18">
    <source>
        <dbReference type="ARBA" id="ARBA00032297"/>
    </source>
</evidence>
<evidence type="ECO:0000259" key="35">
    <source>
        <dbReference type="SMART" id="SM00829"/>
    </source>
</evidence>
<evidence type="ECO:0000256" key="33">
    <source>
        <dbReference type="ARBA" id="ARBA00049179"/>
    </source>
</evidence>
<evidence type="ECO:0000256" key="4">
    <source>
        <dbReference type="ARBA" id="ARBA00011981"/>
    </source>
</evidence>